<evidence type="ECO:0000313" key="7">
    <source>
        <dbReference type="Proteomes" id="UP001590951"/>
    </source>
</evidence>
<comment type="caution">
    <text evidence="6">The sequence shown here is derived from an EMBL/GenBank/DDBJ whole genome shotgun (WGS) entry which is preliminary data.</text>
</comment>
<comment type="cofactor">
    <cofactor evidence="1">
        <name>heme</name>
        <dbReference type="ChEBI" id="CHEBI:30413"/>
    </cofactor>
</comment>
<gene>
    <name evidence="6" type="ORF">ABVK25_008936</name>
</gene>
<dbReference type="PANTHER" id="PTHR47582">
    <property type="entry name" value="P450, PUTATIVE (EUROFUNG)-RELATED"/>
    <property type="match status" value="1"/>
</dbReference>
<organism evidence="6 7">
    <name type="scientific">Lepraria finkii</name>
    <dbReference type="NCBI Taxonomy" id="1340010"/>
    <lineage>
        <taxon>Eukaryota</taxon>
        <taxon>Fungi</taxon>
        <taxon>Dikarya</taxon>
        <taxon>Ascomycota</taxon>
        <taxon>Pezizomycotina</taxon>
        <taxon>Lecanoromycetes</taxon>
        <taxon>OSLEUM clade</taxon>
        <taxon>Lecanoromycetidae</taxon>
        <taxon>Lecanorales</taxon>
        <taxon>Lecanorineae</taxon>
        <taxon>Stereocaulaceae</taxon>
        <taxon>Lepraria</taxon>
    </lineage>
</organism>
<accession>A0ABR4AZH1</accession>
<dbReference type="Gene3D" id="1.10.630.10">
    <property type="entry name" value="Cytochrome P450"/>
    <property type="match status" value="1"/>
</dbReference>
<dbReference type="PANTHER" id="PTHR47582:SF1">
    <property type="entry name" value="P450, PUTATIVE (EUROFUNG)-RELATED"/>
    <property type="match status" value="1"/>
</dbReference>
<keyword evidence="5" id="KW-0472">Membrane</keyword>
<evidence type="ECO:0000256" key="5">
    <source>
        <dbReference type="SAM" id="Phobius"/>
    </source>
</evidence>
<dbReference type="InterPro" id="IPR053007">
    <property type="entry name" value="CYP450_monoxygenase_sec-met"/>
</dbReference>
<dbReference type="Pfam" id="PF00067">
    <property type="entry name" value="p450"/>
    <property type="match status" value="1"/>
</dbReference>
<evidence type="ECO:0000256" key="1">
    <source>
        <dbReference type="ARBA" id="ARBA00001971"/>
    </source>
</evidence>
<dbReference type="CDD" id="cd11040">
    <property type="entry name" value="CYP7_CYP8-like"/>
    <property type="match status" value="1"/>
</dbReference>
<reference evidence="6 7" key="1">
    <citation type="submission" date="2024-09" db="EMBL/GenBank/DDBJ databases">
        <title>Rethinking Asexuality: The Enigmatic Case of Functional Sexual Genes in Lepraria (Stereocaulaceae).</title>
        <authorList>
            <person name="Doellman M."/>
            <person name="Sun Y."/>
            <person name="Barcenas-Pena A."/>
            <person name="Lumbsch H.T."/>
            <person name="Grewe F."/>
        </authorList>
    </citation>
    <scope>NUCLEOTIDE SEQUENCE [LARGE SCALE GENOMIC DNA]</scope>
    <source>
        <strain evidence="6 7">Grewe 0041</strain>
    </source>
</reference>
<protein>
    <recommendedName>
        <fullName evidence="8">Cytochrome P450</fullName>
    </recommendedName>
</protein>
<comment type="similarity">
    <text evidence="2">Belongs to the cytochrome P450 family.</text>
</comment>
<dbReference type="InterPro" id="IPR002403">
    <property type="entry name" value="Cyt_P450_E_grp-IV"/>
</dbReference>
<evidence type="ECO:0000256" key="4">
    <source>
        <dbReference type="ARBA" id="ARBA00023004"/>
    </source>
</evidence>
<dbReference type="InterPro" id="IPR036396">
    <property type="entry name" value="Cyt_P450_sf"/>
</dbReference>
<sequence length="522" mass="58499">MALEWASITMLVLIAVVVIYISSVYLFSPEYDAREPPVLPHMIPYIGHILGLIRYGQHYFSILSAENKSLPIFTLQTASKRTYIVASASLVTACERNQKALSFFPFISAMTPRIFGIPTKGRAMEIIKHNIDGNDGNWGLVNETSKGMHSEMAPGSNLDHMNRSMLSIMATYFDELAREGGLDVDLFAWIRPRFTIASTEAIYGPGNPFKVEPGLESAFWDFDQDLTMMILGVAPRILARKGYAGRRRIQQAMIRYFGRGDHKNGLGVIKVRHDVARKYGATTSEIALFEIGDLLGVLVNAQPTFFWTLIHMYSDPALLGDIRDEILASGALKVQMSEDGRRRHTIDITTLEETCPLIVSAYREVLRLRTLSSSHRWVMEDTLLNNQYLLKKDSVLLIPGALIHADPVWGPNAKEYNPRRFLKKETNTKPGAYRAWGGGQTLCPGRFFATTEIVSAVAMVVLRFDMEPADGKGWKMPETDTTKVASSICPPKGDVKVRITEREECKGDQWGFAFAEFLNRCS</sequence>
<feature type="transmembrane region" description="Helical" evidence="5">
    <location>
        <begin position="6"/>
        <end position="27"/>
    </location>
</feature>
<keyword evidence="5" id="KW-1133">Transmembrane helix</keyword>
<keyword evidence="4" id="KW-0408">Iron</keyword>
<dbReference type="InterPro" id="IPR001128">
    <property type="entry name" value="Cyt_P450"/>
</dbReference>
<keyword evidence="3" id="KW-0479">Metal-binding</keyword>
<evidence type="ECO:0008006" key="8">
    <source>
        <dbReference type="Google" id="ProtNLM"/>
    </source>
</evidence>
<evidence type="ECO:0000256" key="2">
    <source>
        <dbReference type="ARBA" id="ARBA00010617"/>
    </source>
</evidence>
<evidence type="ECO:0000256" key="3">
    <source>
        <dbReference type="ARBA" id="ARBA00022723"/>
    </source>
</evidence>
<dbReference type="PRINTS" id="PR00465">
    <property type="entry name" value="EP450IV"/>
</dbReference>
<keyword evidence="7" id="KW-1185">Reference proteome</keyword>
<evidence type="ECO:0000313" key="6">
    <source>
        <dbReference type="EMBL" id="KAL2050875.1"/>
    </source>
</evidence>
<dbReference type="EMBL" id="JBHFEH010000042">
    <property type="protein sequence ID" value="KAL2050875.1"/>
    <property type="molecule type" value="Genomic_DNA"/>
</dbReference>
<dbReference type="Proteomes" id="UP001590951">
    <property type="component" value="Unassembled WGS sequence"/>
</dbReference>
<dbReference type="SUPFAM" id="SSF48264">
    <property type="entry name" value="Cytochrome P450"/>
    <property type="match status" value="1"/>
</dbReference>
<proteinExistence type="inferred from homology"/>
<keyword evidence="5" id="KW-0812">Transmembrane</keyword>
<name>A0ABR4AZH1_9LECA</name>